<feature type="transmembrane region" description="Helical" evidence="1">
    <location>
        <begin position="134"/>
        <end position="157"/>
    </location>
</feature>
<keyword evidence="1" id="KW-0812">Transmembrane</keyword>
<protein>
    <submittedName>
        <fullName evidence="2">Uncharacterized protein</fullName>
    </submittedName>
</protein>
<keyword evidence="3" id="KW-1185">Reference proteome</keyword>
<evidence type="ECO:0000313" key="2">
    <source>
        <dbReference type="EMBL" id="MBN4067472.1"/>
    </source>
</evidence>
<comment type="caution">
    <text evidence="2">The sequence shown here is derived from an EMBL/GenBank/DDBJ whole genome shotgun (WGS) entry which is preliminary data.</text>
</comment>
<dbReference type="EMBL" id="JAFITR010000156">
    <property type="protein sequence ID" value="MBN4067472.1"/>
    <property type="molecule type" value="Genomic_DNA"/>
</dbReference>
<accession>A0ABS3ARV0</accession>
<organism evidence="2 3">
    <name type="scientific">Simkania negevensis</name>
    <dbReference type="NCBI Taxonomy" id="83561"/>
    <lineage>
        <taxon>Bacteria</taxon>
        <taxon>Pseudomonadati</taxon>
        <taxon>Chlamydiota</taxon>
        <taxon>Chlamydiia</taxon>
        <taxon>Parachlamydiales</taxon>
        <taxon>Simkaniaceae</taxon>
        <taxon>Simkania</taxon>
    </lineage>
</organism>
<proteinExistence type="predicted"/>
<keyword evidence="1" id="KW-1133">Transmembrane helix</keyword>
<reference evidence="2 3" key="1">
    <citation type="submission" date="2021-02" db="EMBL/GenBank/DDBJ databases">
        <title>Activity-based single-cell genomes from oceanic crustal fluid captures similar information to metagenomic and metatranscriptomic surveys with orders of magnitude less sampling.</title>
        <authorList>
            <person name="D'Angelo T.S."/>
            <person name="Orcutt B.N."/>
        </authorList>
    </citation>
    <scope>NUCLEOTIDE SEQUENCE [LARGE SCALE GENOMIC DNA]</scope>
    <source>
        <strain evidence="2">AH-315-G07</strain>
    </source>
</reference>
<evidence type="ECO:0000313" key="3">
    <source>
        <dbReference type="Proteomes" id="UP000722121"/>
    </source>
</evidence>
<sequence>MGIDYLFQEFDKGNIAPGQTRGIASKSAAQSYFGKYITYERGEKSFCLSQESLTQFLQRNDVLSEQESVTATPEVLRDRLTEFLSATDEKAAAVGVSHLTISELPLAAIGEQFSKIAPNPNSILRRIATAVKKAFISIALIAISPIWAITFIVSKIYRAIVSDKKMREAASVAKATIEQKWHTEMARPTENTNTKDLHIDEDMLGRDAIGNKVNRYLWRALAIEGFQDTANEEVSEAVSECTKQLMKNKKEEFTHREIKDMLGSLANTLLKTPSTQKVADQLLTQIDEHTKNIHTRLKQELQAAKHPDKAVAAFNKVIDMLHAQLQKTPPGKDFEEANRATLKLLEEALESEGYSLLKEDRSLPAIKFLHDICLTMHTKIFGMEEYQTMGKNLVSRIETSNKEGWQGLAEDVEKSDELTRRHYNRASTILDKIKYAIEHPMHVLSSLKSVGAIPGTFDPYSAHNYPTLLGETRYGRQAKARTVYAPSPTLGTEIRPLYKGLLQAVENNVFLGTEADPDATKFIFEINYQRMQGEEGRRTRNIMTTVMDYPFSLDTMSLPLETDFYRGKVVQWKESETFYDDFRNHIFGEDGQACRRITAKGCGYFFTSRVSDEDIDDALDATKEMFQEIEEEGTEDWKELAGQQKQRLFQDVFHLLIRLQAEKKYARQSQNILNYSHCKQHIDRGGMMTLFYTLALQAATPKEKALDSEQLRSLICGALPARALTIDSRSIIKDYAEETAAFLRHIPQEALGKAIHSLIGKSPPITFETVNAINETAEDG</sequence>
<gene>
    <name evidence="2" type="ORF">JYU14_05250</name>
</gene>
<keyword evidence="1" id="KW-0472">Membrane</keyword>
<dbReference type="Proteomes" id="UP000722121">
    <property type="component" value="Unassembled WGS sequence"/>
</dbReference>
<name>A0ABS3ARV0_9BACT</name>
<evidence type="ECO:0000256" key="1">
    <source>
        <dbReference type="SAM" id="Phobius"/>
    </source>
</evidence>